<evidence type="ECO:0000313" key="1">
    <source>
        <dbReference type="EMBL" id="RSU05578.1"/>
    </source>
</evidence>
<evidence type="ECO:0000313" key="2">
    <source>
        <dbReference type="Proteomes" id="UP000288197"/>
    </source>
</evidence>
<name>A0A369B155_9ENTE</name>
<dbReference type="AlphaFoldDB" id="A0A369B155"/>
<organism evidence="1 2">
    <name type="scientific">Vagococcus fluvialis</name>
    <dbReference type="NCBI Taxonomy" id="2738"/>
    <lineage>
        <taxon>Bacteria</taxon>
        <taxon>Bacillati</taxon>
        <taxon>Bacillota</taxon>
        <taxon>Bacilli</taxon>
        <taxon>Lactobacillales</taxon>
        <taxon>Enterococcaceae</taxon>
        <taxon>Vagococcus</taxon>
    </lineage>
</organism>
<dbReference type="OrthoDB" id="148961at2"/>
<comment type="caution">
    <text evidence="1">The sequence shown here is derived from an EMBL/GenBank/DDBJ whole genome shotgun (WGS) entry which is preliminary data.</text>
</comment>
<reference evidence="1 2" key="1">
    <citation type="submission" date="2017-05" db="EMBL/GenBank/DDBJ databases">
        <title>Vagococcus spp. assemblies.</title>
        <authorList>
            <person name="Gulvik C.A."/>
        </authorList>
    </citation>
    <scope>NUCLEOTIDE SEQUENCE [LARGE SCALE GENOMIC DNA]</scope>
    <source>
        <strain evidence="1 2">NCFB 2497</strain>
    </source>
</reference>
<dbReference type="GeneID" id="63145539"/>
<dbReference type="InterPro" id="IPR018728">
    <property type="entry name" value="DUF2268"/>
</dbReference>
<proteinExistence type="predicted"/>
<keyword evidence="2" id="KW-1185">Reference proteome</keyword>
<protein>
    <submittedName>
        <fullName evidence="1">Uncharacterized protein</fullName>
    </submittedName>
</protein>
<dbReference type="EMBL" id="NGJX01000001">
    <property type="protein sequence ID" value="RSU05578.1"/>
    <property type="molecule type" value="Genomic_DNA"/>
</dbReference>
<accession>A0A369B155</accession>
<dbReference type="Proteomes" id="UP000288197">
    <property type="component" value="Unassembled WGS sequence"/>
</dbReference>
<sequence>MNQITLHLVDTLNFYQKGFSSTITENSFRYELMKPIEPMWNYLNTPLTPKNIGGYDSLMASETLGIWTPKKDFSLIEEYIPLLKETHIFEEANQVIQDSLKLFDQINYSIPLSEVTLNILLGDSENSILMESLGYSGFGGIPGYILLIVLPNKFNKTRLKSALAHEFNHNIRFTYEAFNHGNVSVEDYLVIEGLAEVFAEELYGIEYRGPWIQDYDEEEMSYTIEVMRDGRHVKGFEQVAAYMYGDEVAKLQGFSPVGVSRNAGYTIGYHLVKEYLKNTNATIAEATVTPTNIIIEKSNIFNF</sequence>
<dbReference type="RefSeq" id="WP_114288814.1">
    <property type="nucleotide sequence ID" value="NZ_CP081459.1"/>
</dbReference>
<gene>
    <name evidence="1" type="ORF">CBF32_00860</name>
</gene>
<dbReference type="Pfam" id="PF10026">
    <property type="entry name" value="DUF2268"/>
    <property type="match status" value="1"/>
</dbReference>